<dbReference type="SUPFAM" id="SSF53474">
    <property type="entry name" value="alpha/beta-Hydrolases"/>
    <property type="match status" value="1"/>
</dbReference>
<reference evidence="8 9" key="2">
    <citation type="submission" date="2024-05" db="EMBL/GenBank/DDBJ databases">
        <authorList>
            <person name="Chen Y."/>
            <person name="Shah S."/>
            <person name="Dougan E. K."/>
            <person name="Thang M."/>
            <person name="Chan C."/>
        </authorList>
    </citation>
    <scope>NUCLEOTIDE SEQUENCE [LARGE SCALE GENOMIC DNA]</scope>
</reference>
<comment type="catalytic activity">
    <reaction evidence="1">
        <text>[protein]-peptidylproline (omega=180) = [protein]-peptidylproline (omega=0)</text>
        <dbReference type="Rhea" id="RHEA:16237"/>
        <dbReference type="Rhea" id="RHEA-COMP:10747"/>
        <dbReference type="Rhea" id="RHEA-COMP:10748"/>
        <dbReference type="ChEBI" id="CHEBI:83833"/>
        <dbReference type="ChEBI" id="CHEBI:83834"/>
        <dbReference type="EC" id="5.2.1.8"/>
    </reaction>
</comment>
<evidence type="ECO:0000256" key="1">
    <source>
        <dbReference type="ARBA" id="ARBA00000971"/>
    </source>
</evidence>
<dbReference type="GO" id="GO:0003755">
    <property type="term" value="F:peptidyl-prolyl cis-trans isomerase activity"/>
    <property type="evidence" value="ECO:0007669"/>
    <property type="project" value="UniProtKB-KW"/>
</dbReference>
<dbReference type="EC" id="5.2.1.8" evidence="2"/>
<organism evidence="7">
    <name type="scientific">Cladocopium goreaui</name>
    <dbReference type="NCBI Taxonomy" id="2562237"/>
    <lineage>
        <taxon>Eukaryota</taxon>
        <taxon>Sar</taxon>
        <taxon>Alveolata</taxon>
        <taxon>Dinophyceae</taxon>
        <taxon>Suessiales</taxon>
        <taxon>Symbiodiniaceae</taxon>
        <taxon>Cladocopium</taxon>
    </lineage>
</organism>
<keyword evidence="4" id="KW-0413">Isomerase</keyword>
<evidence type="ECO:0000313" key="9">
    <source>
        <dbReference type="Proteomes" id="UP001152797"/>
    </source>
</evidence>
<dbReference type="SMART" id="SM00567">
    <property type="entry name" value="EZ_HEAT"/>
    <property type="match status" value="7"/>
</dbReference>
<dbReference type="Pfam" id="PF01764">
    <property type="entry name" value="Lipase_3"/>
    <property type="match status" value="1"/>
</dbReference>
<dbReference type="FunFam" id="2.40.100.10:FF:000025">
    <property type="entry name" value="Peptidyl-prolyl cis-trans isomerase CYP19-2"/>
    <property type="match status" value="1"/>
</dbReference>
<dbReference type="SUPFAM" id="SSF48371">
    <property type="entry name" value="ARM repeat"/>
    <property type="match status" value="1"/>
</dbReference>
<dbReference type="InterPro" id="IPR011989">
    <property type="entry name" value="ARM-like"/>
</dbReference>
<dbReference type="AlphaFoldDB" id="A0A9P1BV68"/>
<accession>A0A9P1BV68</accession>
<evidence type="ECO:0000259" key="6">
    <source>
        <dbReference type="PROSITE" id="PS51203"/>
    </source>
</evidence>
<dbReference type="InterPro" id="IPR002921">
    <property type="entry name" value="Fungal_lipase-type"/>
</dbReference>
<dbReference type="Gene3D" id="3.40.50.1820">
    <property type="entry name" value="alpha/beta hydrolase"/>
    <property type="match status" value="1"/>
</dbReference>
<dbReference type="OrthoDB" id="441317at2759"/>
<comment type="caution">
    <text evidence="7">The sequence shown here is derived from an EMBL/GenBank/DDBJ whole genome shotgun (WGS) entry which is preliminary data.</text>
</comment>
<reference evidence="7" key="1">
    <citation type="submission" date="2022-10" db="EMBL/GenBank/DDBJ databases">
        <authorList>
            <person name="Chen Y."/>
            <person name="Dougan E. K."/>
            <person name="Chan C."/>
            <person name="Rhodes N."/>
            <person name="Thang M."/>
        </authorList>
    </citation>
    <scope>NUCLEOTIDE SEQUENCE</scope>
</reference>
<evidence type="ECO:0000256" key="4">
    <source>
        <dbReference type="ARBA" id="ARBA00023235"/>
    </source>
</evidence>
<dbReference type="InterPro" id="IPR007052">
    <property type="entry name" value="CS_dom"/>
</dbReference>
<feature type="domain" description="PPIase cyclophilin-type" evidence="5">
    <location>
        <begin position="885"/>
        <end position="1050"/>
    </location>
</feature>
<dbReference type="InterPro" id="IPR016024">
    <property type="entry name" value="ARM-type_fold"/>
</dbReference>
<dbReference type="InterPro" id="IPR029000">
    <property type="entry name" value="Cyclophilin-like_dom_sf"/>
</dbReference>
<evidence type="ECO:0000256" key="3">
    <source>
        <dbReference type="ARBA" id="ARBA00023110"/>
    </source>
</evidence>
<dbReference type="SUPFAM" id="SSF49764">
    <property type="entry name" value="HSP20-like chaperones"/>
    <property type="match status" value="1"/>
</dbReference>
<evidence type="ECO:0000313" key="7">
    <source>
        <dbReference type="EMBL" id="CAI3979842.1"/>
    </source>
</evidence>
<keyword evidence="3" id="KW-0697">Rotamase</keyword>
<dbReference type="InterPro" id="IPR008978">
    <property type="entry name" value="HSP20-like_chaperone"/>
</dbReference>
<dbReference type="EMBL" id="CAMXCT030000516">
    <property type="protein sequence ID" value="CAL4767154.1"/>
    <property type="molecule type" value="Genomic_DNA"/>
</dbReference>
<dbReference type="GO" id="GO:0016018">
    <property type="term" value="F:cyclosporin A binding"/>
    <property type="evidence" value="ECO:0007669"/>
    <property type="project" value="TreeGrafter"/>
</dbReference>
<dbReference type="EMBL" id="CAMXCT010000516">
    <property type="protein sequence ID" value="CAI3979842.1"/>
    <property type="molecule type" value="Genomic_DNA"/>
</dbReference>
<feature type="domain" description="CS" evidence="6">
    <location>
        <begin position="759"/>
        <end position="856"/>
    </location>
</feature>
<sequence length="1090" mass="119385">MALAPSAGFRLNVLLRNLQSPSNSGERLDAARLLNTAKQGSSAAFLADALRRDSDWQVRRTAAKALGALGAASKIDELLAALGDVSPFVREAAAEAVGHLTLGSRPVQVLNALEAVLRHDSIPFVRSAACSAIRRLAAAGAICGQSCMALEDALSDNAWQVRWNAAKALAFAGSEQQVRSLASCLSDEVWLVRLEVCASLGMLGDLTARDALERALRSDCDSRVREEAARSLAAIGKSARQLGESTDLSSCADALVAALQDEEIKVRSAAIAALGSQAVAAREHASSLVEQLLTGDHDIRAAVFRFFQEATSHAGTRLVAAAFDAGKRHQVRQEVEEMMAWSKAIARPVLRVAQDLRAASHEARHTAERHLWLLGPAAGICLVNEVIKAKDADYPERMATIRGLISCFTRSEGARLPPDLACAALSEWIYEPSLEHLPVPGLELVKLQTPEEHHGINLQWAVLRDCWGSCFVVFRGSETVLDWTENSYLSLRRVVVPAWQGVLLLHSGFWSTAEAESLCLLEAIREASAGVPFETLILCGGSKGGANALAAAIQWSVSHAELVAEAQDEALPCREMLVVTFGAPNIVGRGSGKPETTRALHELHTVLQKKAPRSRAWSFSQDPVPALMSARSRHVILQYHKGSYAVGALRRFMPEAYKKVNKYLKEAARVTTTFQPVLAEAWLDPPPGVRGSRFQASVHPQRNYTEARILGCSLSTPVELLNDAAVSREEQKTKNGWSLESESAITDGVNDQILLQRVSFLSGYYWTLSKCTEAVIIYIPIADDVKKQDVIFDCRDWTLKAGLVPEKGGLVINDKVLYEVDVQDSYYTLDDGEYGERCIVIWLEKRTREQNWYAYDRFEPVSERFLLEGEKKKADLKFEITQKCFFDIEIDDNKMGRIVFGLYGDTMPRTVENFKCLCTGEKGTSESTGEPLHYKGTRFHRVIPGFCVQGGQTFENEEGSGGESIYGPAFEDENLRMKFKSKGLIAMANGGPNTNGSQFFITTAKAEHLNFKSVGFGEVLEGYEVVKAIESIGAVDGEPVENAVIVDCGTLEFEDGEQDRLRNRRTQGGVDLTLRNEMIERVRGATAQGL</sequence>
<evidence type="ECO:0000256" key="2">
    <source>
        <dbReference type="ARBA" id="ARBA00013194"/>
    </source>
</evidence>
<evidence type="ECO:0000259" key="5">
    <source>
        <dbReference type="PROSITE" id="PS50072"/>
    </source>
</evidence>
<name>A0A9P1BV68_9DINO</name>
<dbReference type="Proteomes" id="UP001152797">
    <property type="component" value="Unassembled WGS sequence"/>
</dbReference>
<proteinExistence type="predicted"/>
<dbReference type="PRINTS" id="PR00153">
    <property type="entry name" value="CSAPPISMRASE"/>
</dbReference>
<dbReference type="InterPro" id="IPR029058">
    <property type="entry name" value="AB_hydrolase_fold"/>
</dbReference>
<dbReference type="GO" id="GO:0006629">
    <property type="term" value="P:lipid metabolic process"/>
    <property type="evidence" value="ECO:0007669"/>
    <property type="project" value="InterPro"/>
</dbReference>
<dbReference type="InterPro" id="IPR004155">
    <property type="entry name" value="PBS_lyase_HEAT"/>
</dbReference>
<dbReference type="PANTHER" id="PTHR11071">
    <property type="entry name" value="PEPTIDYL-PROLYL CIS-TRANS ISOMERASE"/>
    <property type="match status" value="1"/>
</dbReference>
<dbReference type="EMBL" id="CAMXCT020000516">
    <property type="protein sequence ID" value="CAL1133217.1"/>
    <property type="molecule type" value="Genomic_DNA"/>
</dbReference>
<keyword evidence="9" id="KW-1185">Reference proteome</keyword>
<dbReference type="PROSITE" id="PS51203">
    <property type="entry name" value="CS"/>
    <property type="match status" value="1"/>
</dbReference>
<gene>
    <name evidence="7" type="ORF">C1SCF055_LOCUS7768</name>
</gene>
<dbReference type="Pfam" id="PF00160">
    <property type="entry name" value="Pro_isomerase"/>
    <property type="match status" value="1"/>
</dbReference>
<dbReference type="Pfam" id="PF04969">
    <property type="entry name" value="CS"/>
    <property type="match status" value="1"/>
</dbReference>
<dbReference type="PANTHER" id="PTHR11071:SF561">
    <property type="entry name" value="PEPTIDYL-PROLYL CIS-TRANS ISOMERASE D-RELATED"/>
    <property type="match status" value="1"/>
</dbReference>
<dbReference type="Gene3D" id="1.25.10.10">
    <property type="entry name" value="Leucine-rich Repeat Variant"/>
    <property type="match status" value="3"/>
</dbReference>
<evidence type="ECO:0000313" key="8">
    <source>
        <dbReference type="EMBL" id="CAL4767154.1"/>
    </source>
</evidence>
<dbReference type="SUPFAM" id="SSF50891">
    <property type="entry name" value="Cyclophilin-like"/>
    <property type="match status" value="1"/>
</dbReference>
<dbReference type="PROSITE" id="PS50072">
    <property type="entry name" value="CSA_PPIASE_2"/>
    <property type="match status" value="1"/>
</dbReference>
<dbReference type="GO" id="GO:0006457">
    <property type="term" value="P:protein folding"/>
    <property type="evidence" value="ECO:0007669"/>
    <property type="project" value="TreeGrafter"/>
</dbReference>
<protein>
    <recommendedName>
        <fullName evidence="2">peptidylprolyl isomerase</fullName>
        <ecNumber evidence="2">5.2.1.8</ecNumber>
    </recommendedName>
</protein>
<dbReference type="InterPro" id="IPR002130">
    <property type="entry name" value="Cyclophilin-type_PPIase_dom"/>
</dbReference>
<dbReference type="GO" id="GO:0005737">
    <property type="term" value="C:cytoplasm"/>
    <property type="evidence" value="ECO:0007669"/>
    <property type="project" value="TreeGrafter"/>
</dbReference>
<dbReference type="Gene3D" id="2.60.40.790">
    <property type="match status" value="1"/>
</dbReference>
<dbReference type="Pfam" id="PF13646">
    <property type="entry name" value="HEAT_2"/>
    <property type="match status" value="2"/>
</dbReference>
<dbReference type="Gene3D" id="2.40.100.10">
    <property type="entry name" value="Cyclophilin-like"/>
    <property type="match status" value="1"/>
</dbReference>